<keyword evidence="4 8" id="KW-0732">Signal</keyword>
<dbReference type="InterPro" id="IPR038501">
    <property type="entry name" value="Spore_GerAC_C_sf"/>
</dbReference>
<name>A0A078KR69_9FIRM</name>
<feature type="signal peptide" evidence="8">
    <location>
        <begin position="1"/>
        <end position="25"/>
    </location>
</feature>
<dbReference type="PANTHER" id="PTHR35789:SF1">
    <property type="entry name" value="SPORE GERMINATION PROTEIN B3"/>
    <property type="match status" value="1"/>
</dbReference>
<sequence>MRIKMPNLKRICALAFALIIPLSFSGCMPYQELKEESIVEGMGIDYGKNAYSVTFQINDMQQSGGSGKEDQKNNKPQIKIVQSTGASLFEAVRNANLQNGRKLLFSNIRAFVLGEEVCKDHFAELLDFMSRNDQIEPTEKILIAKGKAADILTFQENDEILPAVNIEQMAKRYIETSKIPNTELLDVLKCVASGMVDPAVTAISIENVSGMDTLMVSGTAVIHKNKLAGFLDHEQSRGFMWITGRVRGGTIQNKLPKGGTVTTEIVDSQSKITVGGDEKAPIINISVKNKTNITEFSSTVGYVIDSDFLDQLGDIQAKEVKAEIEKAIQQALYNYGADIFGFGQRIYRDKPELWRKIGKDWDKNLNNIQFRISVQSDVDHIGLTNQPTHSAKPSS</sequence>
<dbReference type="GO" id="GO:0009847">
    <property type="term" value="P:spore germination"/>
    <property type="evidence" value="ECO:0007669"/>
    <property type="project" value="InterPro"/>
</dbReference>
<dbReference type="GO" id="GO:0016020">
    <property type="term" value="C:membrane"/>
    <property type="evidence" value="ECO:0007669"/>
    <property type="project" value="UniProtKB-SubCell"/>
</dbReference>
<dbReference type="PROSITE" id="PS51257">
    <property type="entry name" value="PROKAR_LIPOPROTEIN"/>
    <property type="match status" value="1"/>
</dbReference>
<comment type="similarity">
    <text evidence="2">Belongs to the GerABKC lipoprotein family.</text>
</comment>
<evidence type="ECO:0000256" key="8">
    <source>
        <dbReference type="SAM" id="SignalP"/>
    </source>
</evidence>
<dbReference type="PATRIC" id="fig|29343.3.peg.1884"/>
<evidence type="ECO:0000259" key="10">
    <source>
        <dbReference type="Pfam" id="PF25198"/>
    </source>
</evidence>
<evidence type="ECO:0000256" key="3">
    <source>
        <dbReference type="ARBA" id="ARBA00022544"/>
    </source>
</evidence>
<dbReference type="Gene3D" id="3.30.300.210">
    <property type="entry name" value="Nutrient germinant receptor protein C, domain 3"/>
    <property type="match status" value="1"/>
</dbReference>
<dbReference type="InterPro" id="IPR008844">
    <property type="entry name" value="Spore_GerAC-like"/>
</dbReference>
<keyword evidence="7" id="KW-0449">Lipoprotein</keyword>
<evidence type="ECO:0000256" key="1">
    <source>
        <dbReference type="ARBA" id="ARBA00004635"/>
    </source>
</evidence>
<dbReference type="PANTHER" id="PTHR35789">
    <property type="entry name" value="SPORE GERMINATION PROTEIN B3"/>
    <property type="match status" value="1"/>
</dbReference>
<evidence type="ECO:0008006" key="13">
    <source>
        <dbReference type="Google" id="ProtNLM"/>
    </source>
</evidence>
<proteinExistence type="inferred from homology"/>
<dbReference type="STRING" id="29343.CCDG5_1795"/>
<dbReference type="Gene3D" id="6.20.190.10">
    <property type="entry name" value="Nutrient germinant receptor protein C, domain 1"/>
    <property type="match status" value="1"/>
</dbReference>
<dbReference type="Pfam" id="PF05504">
    <property type="entry name" value="Spore_GerAC"/>
    <property type="match status" value="1"/>
</dbReference>
<dbReference type="NCBIfam" id="TIGR02887">
    <property type="entry name" value="spore_ger_x_C"/>
    <property type="match status" value="1"/>
</dbReference>
<keyword evidence="3" id="KW-0309">Germination</keyword>
<keyword evidence="6" id="KW-0564">Palmitate</keyword>
<evidence type="ECO:0000313" key="12">
    <source>
        <dbReference type="Proteomes" id="UP000032431"/>
    </source>
</evidence>
<evidence type="ECO:0000256" key="2">
    <source>
        <dbReference type="ARBA" id="ARBA00007886"/>
    </source>
</evidence>
<feature type="domain" description="Spore germination GerAC-like C-terminal" evidence="9">
    <location>
        <begin position="217"/>
        <end position="382"/>
    </location>
</feature>
<dbReference type="AlphaFoldDB" id="A0A078KR69"/>
<dbReference type="Proteomes" id="UP000032431">
    <property type="component" value="Chromosome I"/>
</dbReference>
<protein>
    <recommendedName>
        <fullName evidence="13">Germination protein, Ger(X)C family</fullName>
    </recommendedName>
</protein>
<dbReference type="HOGENOM" id="CLU_051140_0_0_9"/>
<gene>
    <name evidence="11" type="ORF">CCDG5_1795</name>
</gene>
<feature type="domain" description="Spore germination protein N-terminal" evidence="10">
    <location>
        <begin position="30"/>
        <end position="204"/>
    </location>
</feature>
<evidence type="ECO:0000256" key="7">
    <source>
        <dbReference type="ARBA" id="ARBA00023288"/>
    </source>
</evidence>
<dbReference type="OrthoDB" id="9816067at2"/>
<evidence type="ECO:0000313" key="11">
    <source>
        <dbReference type="EMBL" id="CDZ24893.1"/>
    </source>
</evidence>
<dbReference type="Pfam" id="PF25198">
    <property type="entry name" value="Spore_GerAC_N"/>
    <property type="match status" value="1"/>
</dbReference>
<accession>A0A078KR69</accession>
<dbReference type="EMBL" id="LM995447">
    <property type="protein sequence ID" value="CDZ24893.1"/>
    <property type="molecule type" value="Genomic_DNA"/>
</dbReference>
<dbReference type="InterPro" id="IPR057336">
    <property type="entry name" value="GerAC_N"/>
</dbReference>
<feature type="chain" id="PRO_5038937712" description="Germination protein, Ger(X)C family" evidence="8">
    <location>
        <begin position="26"/>
        <end position="395"/>
    </location>
</feature>
<keyword evidence="12" id="KW-1185">Reference proteome</keyword>
<reference evidence="12" key="1">
    <citation type="submission" date="2014-07" db="EMBL/GenBank/DDBJ databases">
        <authorList>
            <person name="Wibberg D."/>
        </authorList>
    </citation>
    <scope>NUCLEOTIDE SEQUENCE [LARGE SCALE GENOMIC DNA]</scope>
    <source>
        <strain evidence="12">DG5</strain>
    </source>
</reference>
<dbReference type="InterPro" id="IPR046953">
    <property type="entry name" value="Spore_GerAC-like_C"/>
</dbReference>
<keyword evidence="5" id="KW-0472">Membrane</keyword>
<comment type="subcellular location">
    <subcellularLocation>
        <location evidence="1">Membrane</location>
        <topology evidence="1">Lipid-anchor</topology>
    </subcellularLocation>
</comment>
<evidence type="ECO:0000256" key="5">
    <source>
        <dbReference type="ARBA" id="ARBA00023136"/>
    </source>
</evidence>
<evidence type="ECO:0000259" key="9">
    <source>
        <dbReference type="Pfam" id="PF05504"/>
    </source>
</evidence>
<evidence type="ECO:0000256" key="6">
    <source>
        <dbReference type="ARBA" id="ARBA00023139"/>
    </source>
</evidence>
<dbReference type="KEGG" id="ccel:CCDG5_1795"/>
<organism evidence="11 12">
    <name type="scientific">[Clostridium] cellulosi</name>
    <dbReference type="NCBI Taxonomy" id="29343"/>
    <lineage>
        <taxon>Bacteria</taxon>
        <taxon>Bacillati</taxon>
        <taxon>Bacillota</taxon>
        <taxon>Clostridia</taxon>
        <taxon>Eubacteriales</taxon>
        <taxon>Oscillospiraceae</taxon>
        <taxon>Oscillospiraceae incertae sedis</taxon>
    </lineage>
</organism>
<evidence type="ECO:0000256" key="4">
    <source>
        <dbReference type="ARBA" id="ARBA00022729"/>
    </source>
</evidence>